<dbReference type="RefSeq" id="WP_157799277.1">
    <property type="nucleotide sequence ID" value="NZ_CBCSBW010000002.1"/>
</dbReference>
<organism evidence="2 3">
    <name type="scientific">Polynucleobacter brandtiae</name>
    <dbReference type="NCBI Taxonomy" id="1938816"/>
    <lineage>
        <taxon>Bacteria</taxon>
        <taxon>Pseudomonadati</taxon>
        <taxon>Pseudomonadota</taxon>
        <taxon>Betaproteobacteria</taxon>
        <taxon>Burkholderiales</taxon>
        <taxon>Burkholderiaceae</taxon>
        <taxon>Polynucleobacter</taxon>
    </lineage>
</organism>
<comment type="caution">
    <text evidence="2">The sequence shown here is derived from an EMBL/GenBank/DDBJ whole genome shotgun (WGS) entry which is preliminary data.</text>
</comment>
<protein>
    <submittedName>
        <fullName evidence="2">Xre family transcriptional regulator</fullName>
    </submittedName>
</protein>
<dbReference type="SUPFAM" id="SSF47413">
    <property type="entry name" value="lambda repressor-like DNA-binding domains"/>
    <property type="match status" value="1"/>
</dbReference>
<feature type="domain" description="HTH cro/C1-type" evidence="1">
    <location>
        <begin position="12"/>
        <end position="65"/>
    </location>
</feature>
<evidence type="ECO:0000259" key="1">
    <source>
        <dbReference type="PROSITE" id="PS50943"/>
    </source>
</evidence>
<dbReference type="Proteomes" id="UP000229366">
    <property type="component" value="Unassembled WGS sequence"/>
</dbReference>
<accession>A0A2M8VQS9</accession>
<dbReference type="AlphaFoldDB" id="A0A2M8VQS9"/>
<dbReference type="Pfam" id="PF13560">
    <property type="entry name" value="HTH_31"/>
    <property type="match status" value="1"/>
</dbReference>
<dbReference type="GO" id="GO:0003677">
    <property type="term" value="F:DNA binding"/>
    <property type="evidence" value="ECO:0007669"/>
    <property type="project" value="InterPro"/>
</dbReference>
<evidence type="ECO:0000313" key="2">
    <source>
        <dbReference type="EMBL" id="PJI79836.1"/>
    </source>
</evidence>
<evidence type="ECO:0000313" key="3">
    <source>
        <dbReference type="Proteomes" id="UP000229366"/>
    </source>
</evidence>
<proteinExistence type="predicted"/>
<dbReference type="SMART" id="SM00530">
    <property type="entry name" value="HTH_XRE"/>
    <property type="match status" value="1"/>
</dbReference>
<dbReference type="Gene3D" id="1.10.260.40">
    <property type="entry name" value="lambda repressor-like DNA-binding domains"/>
    <property type="match status" value="1"/>
</dbReference>
<dbReference type="InterPro" id="IPR010982">
    <property type="entry name" value="Lambda_DNA-bd_dom_sf"/>
</dbReference>
<gene>
    <name evidence="2" type="ORF">B0G85_0814</name>
</gene>
<dbReference type="InterPro" id="IPR001387">
    <property type="entry name" value="Cro/C1-type_HTH"/>
</dbReference>
<dbReference type="EMBL" id="PGTX01000002">
    <property type="protein sequence ID" value="PJI79836.1"/>
    <property type="molecule type" value="Genomic_DNA"/>
</dbReference>
<reference evidence="2 3" key="1">
    <citation type="submission" date="2017-11" db="EMBL/GenBank/DDBJ databases">
        <title>Genomic Encyclopedia of Type Strains, Phase III (KMG-III): the genomes of soil and plant-associated and newly described type strains.</title>
        <authorList>
            <person name="Whitman W."/>
        </authorList>
    </citation>
    <scope>NUCLEOTIDE SEQUENCE [LARGE SCALE GENOMIC DNA]</scope>
    <source>
        <strain evidence="2 3">UB-Domo-W1</strain>
    </source>
</reference>
<sequence>MNLREIGLKVGQRRTDLGLSQDRLAKLCGLSRSTIHHLEKGSLNDLGAAKLLSLLSLLGLDVITQEHHQKHHGLDMASKTASVSYRTKLHSSDLSRSLACGELPENIYPHVASLLDEAPLGIIVSAVEEAAKINHVAPKVIWKNIHRWAHEMHSPRSAWA</sequence>
<dbReference type="OrthoDB" id="6120544at2"/>
<dbReference type="PROSITE" id="PS50943">
    <property type="entry name" value="HTH_CROC1"/>
    <property type="match status" value="1"/>
</dbReference>
<keyword evidence="3" id="KW-1185">Reference proteome</keyword>
<dbReference type="CDD" id="cd00093">
    <property type="entry name" value="HTH_XRE"/>
    <property type="match status" value="1"/>
</dbReference>
<name>A0A2M8VQS9_9BURK</name>